<name>A0A2Z5G0I6_9BACT</name>
<accession>A0A2Z5G0I6</accession>
<gene>
    <name evidence="1" type="ORF">ACPOL_3359</name>
</gene>
<dbReference type="InterPro" id="IPR006311">
    <property type="entry name" value="TAT_signal"/>
</dbReference>
<protein>
    <submittedName>
        <fullName evidence="1">Uncharacterized protein</fullName>
    </submittedName>
</protein>
<sequence length="525" mass="59040">MQRRDFLKSGIAAAGALSLSTGQAPGMVRAHDWGKYDFGSGPEVRDRLNQGPFPQYPPDAAIPGDEVVMTTTPTDAVVSNYGRGLVTYVTADMGTDEIKSPDVNQEIERLVKFPLGELIYLRPTWREVQPRPGRLEMPEYLKLAFDLAKKNRKRVGLRVQMSAPDYFHEAALPDFVLNKVPKVDLVMSAKEDRKAGQRFLDNPHSRYQPRFDDPYFQQCFKELVGLLAAEFNGNLQVEFIDTFMYGFWGEGHTWPFANNPFPDYQTAERTWVQMLEVQLDSFTKTPLLTNTQPDYSRVGNSEVLDRTVRSNNWIRSDTIFIENEQIEALSNRPPWIGALLEQALPGKPPTPTTAHEGISPAENMIAHVMDIGANYWSLWNFHQISAKNLESYYEAYPVWFDRINSRIGYKVRPSFIWSYADAGNVGLIVGFANDGIAGVPGVLRVTVEGDDGKKLASGCLDAGYPLPGKIRQAQFVLPAGTKWQGAKLKAEIEVKGMSYPVRWACHQTLNEDGSLTLRPNLRQEV</sequence>
<dbReference type="Proteomes" id="UP000253606">
    <property type="component" value="Chromosome"/>
</dbReference>
<dbReference type="OrthoDB" id="9761426at2"/>
<evidence type="ECO:0000313" key="1">
    <source>
        <dbReference type="EMBL" id="AXC12648.1"/>
    </source>
</evidence>
<proteinExistence type="predicted"/>
<organism evidence="1 2">
    <name type="scientific">Acidisarcina polymorpha</name>
    <dbReference type="NCBI Taxonomy" id="2211140"/>
    <lineage>
        <taxon>Bacteria</taxon>
        <taxon>Pseudomonadati</taxon>
        <taxon>Acidobacteriota</taxon>
        <taxon>Terriglobia</taxon>
        <taxon>Terriglobales</taxon>
        <taxon>Acidobacteriaceae</taxon>
        <taxon>Acidisarcina</taxon>
    </lineage>
</organism>
<dbReference type="PROSITE" id="PS51318">
    <property type="entry name" value="TAT"/>
    <property type="match status" value="1"/>
</dbReference>
<reference evidence="1 2" key="1">
    <citation type="journal article" date="2018" name="Front. Microbiol.">
        <title>Hydrolytic Capabilities as a Key to Environmental Success: Chitinolytic and Cellulolytic Acidobacteria From Acidic Sub-arctic Soils and Boreal Peatlands.</title>
        <authorList>
            <person name="Belova S.E."/>
            <person name="Ravin N.V."/>
            <person name="Pankratov T.A."/>
            <person name="Rakitin A.L."/>
            <person name="Ivanova A.A."/>
            <person name="Beletsky A.V."/>
            <person name="Mardanov A.V."/>
            <person name="Sinninghe Damste J.S."/>
            <person name="Dedysh S.N."/>
        </authorList>
    </citation>
    <scope>NUCLEOTIDE SEQUENCE [LARGE SCALE GENOMIC DNA]</scope>
    <source>
        <strain evidence="1 2">SBC82</strain>
    </source>
</reference>
<keyword evidence="2" id="KW-1185">Reference proteome</keyword>
<dbReference type="RefSeq" id="WP_114207801.1">
    <property type="nucleotide sequence ID" value="NZ_CP030840.1"/>
</dbReference>
<evidence type="ECO:0000313" key="2">
    <source>
        <dbReference type="Proteomes" id="UP000253606"/>
    </source>
</evidence>
<dbReference type="Gene3D" id="3.20.20.80">
    <property type="entry name" value="Glycosidases"/>
    <property type="match status" value="1"/>
</dbReference>
<dbReference type="KEGG" id="abas:ACPOL_3359"/>
<dbReference type="EMBL" id="CP030840">
    <property type="protein sequence ID" value="AXC12648.1"/>
    <property type="molecule type" value="Genomic_DNA"/>
</dbReference>
<dbReference type="AlphaFoldDB" id="A0A2Z5G0I6"/>